<evidence type="ECO:0000256" key="2">
    <source>
        <dbReference type="ARBA" id="ARBA00012261"/>
    </source>
</evidence>
<evidence type="ECO:0000259" key="6">
    <source>
        <dbReference type="Pfam" id="PF00551"/>
    </source>
</evidence>
<dbReference type="InterPro" id="IPR044135">
    <property type="entry name" value="Met-tRNA-FMT_C"/>
</dbReference>
<keyword evidence="4 5" id="KW-0648">Protein biosynthesis</keyword>
<dbReference type="GO" id="GO:0004479">
    <property type="term" value="F:methionyl-tRNA formyltransferase activity"/>
    <property type="evidence" value="ECO:0007669"/>
    <property type="project" value="UniProtKB-UniRule"/>
</dbReference>
<evidence type="ECO:0000256" key="3">
    <source>
        <dbReference type="ARBA" id="ARBA00022679"/>
    </source>
</evidence>
<dbReference type="Proteomes" id="UP000178848">
    <property type="component" value="Unassembled WGS sequence"/>
</dbReference>
<dbReference type="PANTHER" id="PTHR11138:SF5">
    <property type="entry name" value="METHIONYL-TRNA FORMYLTRANSFERASE, MITOCHONDRIAL"/>
    <property type="match status" value="1"/>
</dbReference>
<dbReference type="InterPro" id="IPR002376">
    <property type="entry name" value="Formyl_transf_N"/>
</dbReference>
<gene>
    <name evidence="5" type="primary">fmt</name>
    <name evidence="8" type="ORF">A2361_01700</name>
</gene>
<evidence type="ECO:0000259" key="7">
    <source>
        <dbReference type="Pfam" id="PF02911"/>
    </source>
</evidence>
<organism evidence="8 9">
    <name type="scientific">Candidatus Woesebacteria bacterium RIFOXYB1_FULL_40_26</name>
    <dbReference type="NCBI Taxonomy" id="1802539"/>
    <lineage>
        <taxon>Bacteria</taxon>
        <taxon>Candidatus Woeseibacteriota</taxon>
    </lineage>
</organism>
<evidence type="ECO:0000313" key="8">
    <source>
        <dbReference type="EMBL" id="OGM80300.1"/>
    </source>
</evidence>
<dbReference type="SUPFAM" id="SSF50486">
    <property type="entry name" value="FMT C-terminal domain-like"/>
    <property type="match status" value="1"/>
</dbReference>
<dbReference type="InterPro" id="IPR005793">
    <property type="entry name" value="Formyl_trans_C"/>
</dbReference>
<dbReference type="GO" id="GO:0005829">
    <property type="term" value="C:cytosol"/>
    <property type="evidence" value="ECO:0007669"/>
    <property type="project" value="TreeGrafter"/>
</dbReference>
<dbReference type="InterPro" id="IPR011034">
    <property type="entry name" value="Formyl_transferase-like_C_sf"/>
</dbReference>
<comment type="function">
    <text evidence="5">Attaches a formyl group to the free amino group of methionyl-tRNA(fMet). The formyl group appears to play a dual role in the initiator identity of N-formylmethionyl-tRNA by promoting its recognition by IF2 and preventing the misappropriation of this tRNA by the elongation apparatus.</text>
</comment>
<sequence length="282" mass="31776">MKIVFFGTPDYVLPILTALHKVYGVIGVVTQKPKEIGRKKFITRSPIDNWAYKHKVEVIYDLNKIPEADLGILAAYGEIIPEAVIKKLKFGILNVHPSLLPKWRGASPIQAAIASGQKQTGVTIIKLDGEIDHGPIVSQFTEDILDSDTTATLRQRLFERSADVLVALIKPYLDGKITPRPQNHQEATFTRQLKKESGFIDLTNTKPDEAERFIRAMQPWPGAWTLLRLSATEGQTHKRLKIIKAHLETDQLVLDTVQLEGKNPVSYEEFKKGYPKVTFTKE</sequence>
<evidence type="ECO:0000256" key="1">
    <source>
        <dbReference type="ARBA" id="ARBA00010699"/>
    </source>
</evidence>
<comment type="catalytic activity">
    <reaction evidence="5">
        <text>L-methionyl-tRNA(fMet) + (6R)-10-formyltetrahydrofolate = N-formyl-L-methionyl-tRNA(fMet) + (6S)-5,6,7,8-tetrahydrofolate + H(+)</text>
        <dbReference type="Rhea" id="RHEA:24380"/>
        <dbReference type="Rhea" id="RHEA-COMP:9952"/>
        <dbReference type="Rhea" id="RHEA-COMP:9953"/>
        <dbReference type="ChEBI" id="CHEBI:15378"/>
        <dbReference type="ChEBI" id="CHEBI:57453"/>
        <dbReference type="ChEBI" id="CHEBI:78530"/>
        <dbReference type="ChEBI" id="CHEBI:78844"/>
        <dbReference type="ChEBI" id="CHEBI:195366"/>
        <dbReference type="EC" id="2.1.2.9"/>
    </reaction>
</comment>
<evidence type="ECO:0000256" key="4">
    <source>
        <dbReference type="ARBA" id="ARBA00022917"/>
    </source>
</evidence>
<name>A0A1F8CVE4_9BACT</name>
<dbReference type="EMBL" id="MGHZ01000036">
    <property type="protein sequence ID" value="OGM80300.1"/>
    <property type="molecule type" value="Genomic_DNA"/>
</dbReference>
<dbReference type="InterPro" id="IPR041711">
    <property type="entry name" value="Met-tRNA-FMT_N"/>
</dbReference>
<dbReference type="Gene3D" id="3.40.50.12230">
    <property type="match status" value="1"/>
</dbReference>
<comment type="similarity">
    <text evidence="1 5">Belongs to the Fmt family.</text>
</comment>
<dbReference type="NCBIfam" id="TIGR00460">
    <property type="entry name" value="fmt"/>
    <property type="match status" value="1"/>
</dbReference>
<dbReference type="HAMAP" id="MF_00182">
    <property type="entry name" value="Formyl_trans"/>
    <property type="match status" value="1"/>
</dbReference>
<proteinExistence type="inferred from homology"/>
<dbReference type="CDD" id="cd08646">
    <property type="entry name" value="FMT_core_Met-tRNA-FMT_N"/>
    <property type="match status" value="1"/>
</dbReference>
<dbReference type="PANTHER" id="PTHR11138">
    <property type="entry name" value="METHIONYL-TRNA FORMYLTRANSFERASE"/>
    <property type="match status" value="1"/>
</dbReference>
<dbReference type="InterPro" id="IPR036477">
    <property type="entry name" value="Formyl_transf_N_sf"/>
</dbReference>
<dbReference type="InterPro" id="IPR005794">
    <property type="entry name" value="Fmt"/>
</dbReference>
<evidence type="ECO:0000256" key="5">
    <source>
        <dbReference type="HAMAP-Rule" id="MF_00182"/>
    </source>
</evidence>
<protein>
    <recommendedName>
        <fullName evidence="2 5">Methionyl-tRNA formyltransferase</fullName>
        <ecNumber evidence="2 5">2.1.2.9</ecNumber>
    </recommendedName>
</protein>
<evidence type="ECO:0000313" key="9">
    <source>
        <dbReference type="Proteomes" id="UP000178848"/>
    </source>
</evidence>
<feature type="domain" description="Formyl transferase C-terminal" evidence="7">
    <location>
        <begin position="193"/>
        <end position="250"/>
    </location>
</feature>
<accession>A0A1F8CVE4</accession>
<comment type="caution">
    <text evidence="8">The sequence shown here is derived from an EMBL/GenBank/DDBJ whole genome shotgun (WGS) entry which is preliminary data.</text>
</comment>
<dbReference type="EC" id="2.1.2.9" evidence="2 5"/>
<dbReference type="CDD" id="cd08704">
    <property type="entry name" value="Met_tRNA_FMT_C"/>
    <property type="match status" value="1"/>
</dbReference>
<dbReference type="SUPFAM" id="SSF53328">
    <property type="entry name" value="Formyltransferase"/>
    <property type="match status" value="1"/>
</dbReference>
<dbReference type="AlphaFoldDB" id="A0A1F8CVE4"/>
<dbReference type="Pfam" id="PF00551">
    <property type="entry name" value="Formyl_trans_N"/>
    <property type="match status" value="1"/>
</dbReference>
<reference evidence="8 9" key="1">
    <citation type="journal article" date="2016" name="Nat. Commun.">
        <title>Thousands of microbial genomes shed light on interconnected biogeochemical processes in an aquifer system.</title>
        <authorList>
            <person name="Anantharaman K."/>
            <person name="Brown C.T."/>
            <person name="Hug L.A."/>
            <person name="Sharon I."/>
            <person name="Castelle C.J."/>
            <person name="Probst A.J."/>
            <person name="Thomas B.C."/>
            <person name="Singh A."/>
            <person name="Wilkins M.J."/>
            <person name="Karaoz U."/>
            <person name="Brodie E.L."/>
            <person name="Williams K.H."/>
            <person name="Hubbard S.S."/>
            <person name="Banfield J.F."/>
        </authorList>
    </citation>
    <scope>NUCLEOTIDE SEQUENCE [LARGE SCALE GENOMIC DNA]</scope>
</reference>
<feature type="domain" description="Formyl transferase N-terminal" evidence="6">
    <location>
        <begin position="1"/>
        <end position="167"/>
    </location>
</feature>
<keyword evidence="3 5" id="KW-0808">Transferase</keyword>
<feature type="binding site" evidence="5">
    <location>
        <begin position="98"/>
        <end position="101"/>
    </location>
    <ligand>
        <name>(6S)-5,6,7,8-tetrahydrofolate</name>
        <dbReference type="ChEBI" id="CHEBI:57453"/>
    </ligand>
</feature>
<dbReference type="Pfam" id="PF02911">
    <property type="entry name" value="Formyl_trans_C"/>
    <property type="match status" value="1"/>
</dbReference>